<proteinExistence type="predicted"/>
<name>A0A081SAC3_STRMT</name>
<dbReference type="PATRIC" id="fig|28037.94.peg.824"/>
<evidence type="ECO:0000313" key="1">
    <source>
        <dbReference type="EMBL" id="KER07876.1"/>
    </source>
</evidence>
<accession>A0A081SAC3</accession>
<organism evidence="1 2">
    <name type="scientific">Streptococcus mitis</name>
    <dbReference type="NCBI Taxonomy" id="28037"/>
    <lineage>
        <taxon>Bacteria</taxon>
        <taxon>Bacillati</taxon>
        <taxon>Bacillota</taxon>
        <taxon>Bacilli</taxon>
        <taxon>Lactobacillales</taxon>
        <taxon>Streptococcaceae</taxon>
        <taxon>Streptococcus</taxon>
        <taxon>Streptococcus mitis group</taxon>
    </lineage>
</organism>
<dbReference type="EMBL" id="JPGW01000012">
    <property type="protein sequence ID" value="KER07876.1"/>
    <property type="molecule type" value="Genomic_DNA"/>
</dbReference>
<dbReference type="Proteomes" id="UP000028067">
    <property type="component" value="Unassembled WGS sequence"/>
</dbReference>
<reference evidence="1 2" key="1">
    <citation type="submission" date="2014-05" db="EMBL/GenBank/DDBJ databases">
        <authorList>
            <person name="Daugherty S.C."/>
            <person name="Tallon L.J."/>
            <person name="Sadzewicz L."/>
            <person name="Kilian M."/>
            <person name="Tettelin H."/>
        </authorList>
    </citation>
    <scope>NUCLEOTIDE SEQUENCE [LARGE SCALE GENOMIC DNA]</scope>
    <source>
        <strain evidence="1 2">SK271</strain>
    </source>
</reference>
<evidence type="ECO:0000313" key="2">
    <source>
        <dbReference type="Proteomes" id="UP000028067"/>
    </source>
</evidence>
<protein>
    <submittedName>
        <fullName evidence="1">Uncharacterized protein</fullName>
    </submittedName>
</protein>
<sequence length="48" mass="5613">MELKFKETNKTFHKIVEFKGEKYLLDMIALVLKLISGVLFRVKSQLNA</sequence>
<gene>
    <name evidence="1" type="ORF">SK271_0880</name>
</gene>
<dbReference type="AlphaFoldDB" id="A0A081SAC3"/>
<comment type="caution">
    <text evidence="1">The sequence shown here is derived from an EMBL/GenBank/DDBJ whole genome shotgun (WGS) entry which is preliminary data.</text>
</comment>